<dbReference type="RefSeq" id="WP_236865804.1">
    <property type="nucleotide sequence ID" value="NZ_BAABAZ010000003.1"/>
</dbReference>
<feature type="compositionally biased region" description="Low complexity" evidence="1">
    <location>
        <begin position="57"/>
        <end position="85"/>
    </location>
</feature>
<accession>A0ABP8EF00</accession>
<keyword evidence="2" id="KW-0812">Transmembrane</keyword>
<feature type="compositionally biased region" description="Low complexity" evidence="1">
    <location>
        <begin position="101"/>
        <end position="111"/>
    </location>
</feature>
<comment type="caution">
    <text evidence="4">The sequence shown here is derived from an EMBL/GenBank/DDBJ whole genome shotgun (WGS) entry which is preliminary data.</text>
</comment>
<protein>
    <recommendedName>
        <fullName evidence="3">DUF3566 domain-containing protein</fullName>
    </recommendedName>
</protein>
<keyword evidence="5" id="KW-1185">Reference proteome</keyword>
<keyword evidence="2" id="KW-1133">Transmembrane helix</keyword>
<dbReference type="Pfam" id="PF12089">
    <property type="entry name" value="DUF3566"/>
    <property type="match status" value="1"/>
</dbReference>
<organism evidence="4 5">
    <name type="scientific">Brevibacterium daeguense</name>
    <dbReference type="NCBI Taxonomy" id="909936"/>
    <lineage>
        <taxon>Bacteria</taxon>
        <taxon>Bacillati</taxon>
        <taxon>Actinomycetota</taxon>
        <taxon>Actinomycetes</taxon>
        <taxon>Micrococcales</taxon>
        <taxon>Brevibacteriaceae</taxon>
        <taxon>Brevibacterium</taxon>
    </lineage>
</organism>
<evidence type="ECO:0000313" key="5">
    <source>
        <dbReference type="Proteomes" id="UP001501586"/>
    </source>
</evidence>
<evidence type="ECO:0000313" key="4">
    <source>
        <dbReference type="EMBL" id="GAA4282568.1"/>
    </source>
</evidence>
<proteinExistence type="predicted"/>
<evidence type="ECO:0000259" key="3">
    <source>
        <dbReference type="Pfam" id="PF12089"/>
    </source>
</evidence>
<evidence type="ECO:0000256" key="2">
    <source>
        <dbReference type="SAM" id="Phobius"/>
    </source>
</evidence>
<name>A0ABP8EF00_9MICO</name>
<evidence type="ECO:0000256" key="1">
    <source>
        <dbReference type="SAM" id="MobiDB-lite"/>
    </source>
</evidence>
<dbReference type="EMBL" id="BAABAZ010000003">
    <property type="protein sequence ID" value="GAA4282568.1"/>
    <property type="molecule type" value="Genomic_DNA"/>
</dbReference>
<sequence>MSDNDQKSGKVIRASSGSTRLTAGGGGPQPTTEAPRTQAPPVGSGPAGASGSGGGADRAATSGHTAAASPAAPAAPRTAAPTAPTGRPPGGSPATGGQTGSGPTSVSSGGTRLSAGSGTQRMSAARPDDPAAAVGSGPVRASSGGVKIGDKAKKRGPRTVRLTVAKLDPWSVMKMSFLLSVAIGIATVVAALVLWLVLQATGTLSSMQSTLAEIAGTEGADQILGLFSLGRMLSFSVLLALVNVVLITALSTLFAFLYNIGASIVGGFHLTLTDD</sequence>
<feature type="region of interest" description="Disordered" evidence="1">
    <location>
        <begin position="1"/>
        <end position="154"/>
    </location>
</feature>
<feature type="compositionally biased region" description="Gly residues" evidence="1">
    <location>
        <begin position="45"/>
        <end position="56"/>
    </location>
</feature>
<dbReference type="InterPro" id="IPR021949">
    <property type="entry name" value="DUF3566_TM"/>
</dbReference>
<gene>
    <name evidence="4" type="ORF">GCM10022261_00990</name>
</gene>
<feature type="transmembrane region" description="Helical" evidence="2">
    <location>
        <begin position="176"/>
        <end position="198"/>
    </location>
</feature>
<keyword evidence="2" id="KW-0472">Membrane</keyword>
<reference evidence="5" key="1">
    <citation type="journal article" date="2019" name="Int. J. Syst. Evol. Microbiol.">
        <title>The Global Catalogue of Microorganisms (GCM) 10K type strain sequencing project: providing services to taxonomists for standard genome sequencing and annotation.</title>
        <authorList>
            <consortium name="The Broad Institute Genomics Platform"/>
            <consortium name="The Broad Institute Genome Sequencing Center for Infectious Disease"/>
            <person name="Wu L."/>
            <person name="Ma J."/>
        </authorList>
    </citation>
    <scope>NUCLEOTIDE SEQUENCE [LARGE SCALE GENOMIC DNA]</scope>
    <source>
        <strain evidence="5">JCM 17458</strain>
    </source>
</reference>
<feature type="domain" description="DUF3566" evidence="3">
    <location>
        <begin position="157"/>
        <end position="274"/>
    </location>
</feature>
<dbReference type="Proteomes" id="UP001501586">
    <property type="component" value="Unassembled WGS sequence"/>
</dbReference>
<feature type="transmembrane region" description="Helical" evidence="2">
    <location>
        <begin position="235"/>
        <end position="258"/>
    </location>
</feature>